<keyword evidence="9" id="KW-0223">Dioxygenase</keyword>
<dbReference type="CDD" id="cd08884">
    <property type="entry name" value="RHO_alpha_C_GbcA-like"/>
    <property type="match status" value="1"/>
</dbReference>
<dbReference type="Pfam" id="PF00355">
    <property type="entry name" value="Rieske"/>
    <property type="match status" value="1"/>
</dbReference>
<dbReference type="EMBL" id="FWFF01000001">
    <property type="protein sequence ID" value="SLM89195.1"/>
    <property type="molecule type" value="Genomic_DNA"/>
</dbReference>
<dbReference type="SUPFAM" id="SSF50022">
    <property type="entry name" value="ISP domain"/>
    <property type="match status" value="1"/>
</dbReference>
<dbReference type="InterPro" id="IPR036922">
    <property type="entry name" value="Rieske_2Fe-2S_sf"/>
</dbReference>
<keyword evidence="6" id="KW-0411">Iron-sulfur</keyword>
<dbReference type="RefSeq" id="WP_256970132.1">
    <property type="nucleotide sequence ID" value="NZ_FWFF01000001.1"/>
</dbReference>
<dbReference type="InterPro" id="IPR015879">
    <property type="entry name" value="Ring_hydroxy_dOase_asu_C_dom"/>
</dbReference>
<evidence type="ECO:0000256" key="4">
    <source>
        <dbReference type="ARBA" id="ARBA00023002"/>
    </source>
</evidence>
<dbReference type="Gene3D" id="2.102.10.10">
    <property type="entry name" value="Rieske [2Fe-2S] iron-sulphur domain"/>
    <property type="match status" value="1"/>
</dbReference>
<proteinExistence type="predicted"/>
<dbReference type="InterPro" id="IPR017941">
    <property type="entry name" value="Rieske_2Fe-2S"/>
</dbReference>
<evidence type="ECO:0000256" key="7">
    <source>
        <dbReference type="SAM" id="MobiDB-lite"/>
    </source>
</evidence>
<dbReference type="AlphaFoldDB" id="A0A1X6WV22"/>
<dbReference type="GO" id="GO:0051537">
    <property type="term" value="F:2 iron, 2 sulfur cluster binding"/>
    <property type="evidence" value="ECO:0007669"/>
    <property type="project" value="UniProtKB-KW"/>
</dbReference>
<evidence type="ECO:0000313" key="10">
    <source>
        <dbReference type="Proteomes" id="UP000196581"/>
    </source>
</evidence>
<dbReference type="SUPFAM" id="SSF55961">
    <property type="entry name" value="Bet v1-like"/>
    <property type="match status" value="1"/>
</dbReference>
<feature type="domain" description="Rieske" evidence="8">
    <location>
        <begin position="85"/>
        <end position="191"/>
    </location>
</feature>
<comment type="cofactor">
    <cofactor evidence="1">
        <name>Fe cation</name>
        <dbReference type="ChEBI" id="CHEBI:24875"/>
    </cofactor>
</comment>
<dbReference type="Pfam" id="PF00848">
    <property type="entry name" value="Ring_hydroxyl_A"/>
    <property type="match status" value="1"/>
</dbReference>
<protein>
    <submittedName>
        <fullName evidence="9">Phenylpropionate dioxygenase and related ring-hydroxylating dioxygenases, large terminal subunit</fullName>
    </submittedName>
</protein>
<dbReference type="PRINTS" id="PR00090">
    <property type="entry name" value="RNGDIOXGNASE"/>
</dbReference>
<evidence type="ECO:0000256" key="3">
    <source>
        <dbReference type="ARBA" id="ARBA00022723"/>
    </source>
</evidence>
<sequence>MTTIPRADAHTTQAPTTQTTAEPDMNAGATAASAAGDSSAAFAGPTDRWAHAVATRVSGHSLEAPFYTDPGFYQRDLEAVFYRSWIFAASVAEIPEPGDYVTLDVGRASVIIIRDDDEEIRAHHNVCRHRGARLLMESSGSVGNIVCGYHQWTYSPEGDLVHAGVQAPDFNPACFSLMSVHVKVIAGLIFICLAKDAPDDIDDVAARIAPYIAPHALERTKVAFQEDIVEHANWKLVMENNRECYHCEAGHPELTCTFFPTYGYREDEIPKRLRPAHDRYLAAEQLLSVNADRNGLLTEAIEELSGRPTGFRIQREALDGAGESYTKDGRAGSRKLLGEFDTPVLGRLSLHVQPNTWFHFLGDHVVTFSLVPLGVDRTLLRTTWLVHEDAEEGVDYDVPHLTEVWHMTNEQDAELCVRAQMGVSSPAYVPGPYAPHEYQVEDFVAWYIERLRAHGGIEAGTAGAATEEAAR</sequence>
<organism evidence="9 10">
    <name type="scientific">Brevibacterium yomogidense</name>
    <dbReference type="NCBI Taxonomy" id="946573"/>
    <lineage>
        <taxon>Bacteria</taxon>
        <taxon>Bacillati</taxon>
        <taxon>Actinomycetota</taxon>
        <taxon>Actinomycetes</taxon>
        <taxon>Micrococcales</taxon>
        <taxon>Brevibacteriaceae</taxon>
        <taxon>Brevibacterium</taxon>
    </lineage>
</organism>
<name>A0A1X6WV22_9MICO</name>
<keyword evidence="10" id="KW-1185">Reference proteome</keyword>
<keyword evidence="4" id="KW-0560">Oxidoreductase</keyword>
<gene>
    <name evidence="9" type="ORF">FM105_01225</name>
</gene>
<dbReference type="Gene3D" id="3.90.380.10">
    <property type="entry name" value="Naphthalene 1,2-dioxygenase Alpha Subunit, Chain A, domain 1"/>
    <property type="match status" value="1"/>
</dbReference>
<evidence type="ECO:0000259" key="8">
    <source>
        <dbReference type="PROSITE" id="PS51296"/>
    </source>
</evidence>
<dbReference type="Proteomes" id="UP000196581">
    <property type="component" value="Unassembled WGS sequence"/>
</dbReference>
<dbReference type="GO" id="GO:0005506">
    <property type="term" value="F:iron ion binding"/>
    <property type="evidence" value="ECO:0007669"/>
    <property type="project" value="InterPro"/>
</dbReference>
<feature type="compositionally biased region" description="Low complexity" evidence="7">
    <location>
        <begin position="11"/>
        <end position="33"/>
    </location>
</feature>
<dbReference type="PROSITE" id="PS51296">
    <property type="entry name" value="RIESKE"/>
    <property type="match status" value="1"/>
</dbReference>
<dbReference type="PANTHER" id="PTHR43756">
    <property type="entry name" value="CHOLINE MONOOXYGENASE, CHLOROPLASTIC"/>
    <property type="match status" value="1"/>
</dbReference>
<dbReference type="GO" id="GO:0016705">
    <property type="term" value="F:oxidoreductase activity, acting on paired donors, with incorporation or reduction of molecular oxygen"/>
    <property type="evidence" value="ECO:0007669"/>
    <property type="project" value="UniProtKB-ARBA"/>
</dbReference>
<evidence type="ECO:0000313" key="9">
    <source>
        <dbReference type="EMBL" id="SLM89195.1"/>
    </source>
</evidence>
<evidence type="ECO:0000256" key="5">
    <source>
        <dbReference type="ARBA" id="ARBA00023004"/>
    </source>
</evidence>
<evidence type="ECO:0000256" key="6">
    <source>
        <dbReference type="ARBA" id="ARBA00023014"/>
    </source>
</evidence>
<feature type="region of interest" description="Disordered" evidence="7">
    <location>
        <begin position="1"/>
        <end position="33"/>
    </location>
</feature>
<dbReference type="InterPro" id="IPR001663">
    <property type="entry name" value="Rng_hydr_dOase-A"/>
</dbReference>
<dbReference type="GO" id="GO:0051213">
    <property type="term" value="F:dioxygenase activity"/>
    <property type="evidence" value="ECO:0007669"/>
    <property type="project" value="UniProtKB-KW"/>
</dbReference>
<evidence type="ECO:0000256" key="1">
    <source>
        <dbReference type="ARBA" id="ARBA00001962"/>
    </source>
</evidence>
<keyword evidence="2" id="KW-0001">2Fe-2S</keyword>
<dbReference type="CDD" id="cd03469">
    <property type="entry name" value="Rieske_RO_Alpha_N"/>
    <property type="match status" value="1"/>
</dbReference>
<evidence type="ECO:0000256" key="2">
    <source>
        <dbReference type="ARBA" id="ARBA00022714"/>
    </source>
</evidence>
<accession>A0A1X6WV22</accession>
<reference evidence="10" key="1">
    <citation type="submission" date="2017-02" db="EMBL/GenBank/DDBJ databases">
        <authorList>
            <person name="Dridi B."/>
        </authorList>
    </citation>
    <scope>NUCLEOTIDE SEQUENCE [LARGE SCALE GENOMIC DNA]</scope>
    <source>
        <strain evidence="10">B Co 03.10</strain>
    </source>
</reference>
<keyword evidence="3" id="KW-0479">Metal-binding</keyword>
<dbReference type="PANTHER" id="PTHR43756:SF5">
    <property type="entry name" value="CHOLINE MONOOXYGENASE, CHLOROPLASTIC"/>
    <property type="match status" value="1"/>
</dbReference>
<dbReference type="GO" id="GO:0004497">
    <property type="term" value="F:monooxygenase activity"/>
    <property type="evidence" value="ECO:0007669"/>
    <property type="project" value="UniProtKB-ARBA"/>
</dbReference>
<keyword evidence="5" id="KW-0408">Iron</keyword>